<evidence type="ECO:0000259" key="8">
    <source>
        <dbReference type="Pfam" id="PF00763"/>
    </source>
</evidence>
<evidence type="ECO:0000256" key="7">
    <source>
        <dbReference type="ARBA" id="ARBA00036357"/>
    </source>
</evidence>
<dbReference type="EMBL" id="JADBJN010000001">
    <property type="protein sequence ID" value="KAG5683039.1"/>
    <property type="molecule type" value="Genomic_DNA"/>
</dbReference>
<dbReference type="SUPFAM" id="SSF51735">
    <property type="entry name" value="NAD(P)-binding Rossmann-fold domains"/>
    <property type="match status" value="1"/>
</dbReference>
<dbReference type="Pfam" id="PF00763">
    <property type="entry name" value="THF_DHG_CYH"/>
    <property type="match status" value="1"/>
</dbReference>
<evidence type="ECO:0000313" key="11">
    <source>
        <dbReference type="Proteomes" id="UP001107558"/>
    </source>
</evidence>
<dbReference type="InterPro" id="IPR036291">
    <property type="entry name" value="NAD(P)-bd_dom_sf"/>
</dbReference>
<dbReference type="InterPro" id="IPR020630">
    <property type="entry name" value="THF_DH/CycHdrlase_cat_dom"/>
</dbReference>
<dbReference type="FunFam" id="3.40.50.720:FF:000070">
    <property type="entry name" value="probable bifunctional methylenetetrahydrofolate dehydrogenase/cyclohydrolase 2"/>
    <property type="match status" value="1"/>
</dbReference>
<dbReference type="InterPro" id="IPR020631">
    <property type="entry name" value="THF_DH/CycHdrlase_NAD-bd_dom"/>
</dbReference>
<dbReference type="EC" id="3.5.4.9" evidence="2"/>
<evidence type="ECO:0000256" key="4">
    <source>
        <dbReference type="ARBA" id="ARBA00022801"/>
    </source>
</evidence>
<comment type="caution">
    <text evidence="10">The sequence shown here is derived from an EMBL/GenBank/DDBJ whole genome shotgun (WGS) entry which is preliminary data.</text>
</comment>
<evidence type="ECO:0000256" key="5">
    <source>
        <dbReference type="ARBA" id="ARBA00023002"/>
    </source>
</evidence>
<evidence type="ECO:0000259" key="9">
    <source>
        <dbReference type="Pfam" id="PF02882"/>
    </source>
</evidence>
<keyword evidence="6" id="KW-0511">Multifunctional enzyme</keyword>
<accession>A0A9J6CMF5</accession>
<dbReference type="AlphaFoldDB" id="A0A9J6CMF5"/>
<evidence type="ECO:0000256" key="6">
    <source>
        <dbReference type="ARBA" id="ARBA00023268"/>
    </source>
</evidence>
<feature type="domain" description="Tetrahydrofolate dehydrogenase/cyclohydrolase NAD(P)-binding" evidence="9">
    <location>
        <begin position="156"/>
        <end position="312"/>
    </location>
</feature>
<organism evidence="10 11">
    <name type="scientific">Polypedilum vanderplanki</name>
    <name type="common">Sleeping chironomid midge</name>
    <dbReference type="NCBI Taxonomy" id="319348"/>
    <lineage>
        <taxon>Eukaryota</taxon>
        <taxon>Metazoa</taxon>
        <taxon>Ecdysozoa</taxon>
        <taxon>Arthropoda</taxon>
        <taxon>Hexapoda</taxon>
        <taxon>Insecta</taxon>
        <taxon>Pterygota</taxon>
        <taxon>Neoptera</taxon>
        <taxon>Endopterygota</taxon>
        <taxon>Diptera</taxon>
        <taxon>Nematocera</taxon>
        <taxon>Chironomoidea</taxon>
        <taxon>Chironomidae</taxon>
        <taxon>Chironominae</taxon>
        <taxon>Polypedilum</taxon>
        <taxon>Polypedilum</taxon>
    </lineage>
</organism>
<keyword evidence="11" id="KW-1185">Reference proteome</keyword>
<dbReference type="Pfam" id="PF02882">
    <property type="entry name" value="THF_DHG_CYH_C"/>
    <property type="match status" value="1"/>
</dbReference>
<protein>
    <recommendedName>
        <fullName evidence="2">methenyltetrahydrofolate cyclohydrolase</fullName>
        <ecNumber evidence="2">3.5.4.9</ecNumber>
    </recommendedName>
</protein>
<comment type="catalytic activity">
    <reaction evidence="7">
        <text>(6R)-5,10-methenyltetrahydrofolate + H2O = (6R)-10-formyltetrahydrofolate + H(+)</text>
        <dbReference type="Rhea" id="RHEA:23700"/>
        <dbReference type="ChEBI" id="CHEBI:15377"/>
        <dbReference type="ChEBI" id="CHEBI:15378"/>
        <dbReference type="ChEBI" id="CHEBI:57455"/>
        <dbReference type="ChEBI" id="CHEBI:195366"/>
        <dbReference type="EC" id="3.5.4.9"/>
    </reaction>
</comment>
<dbReference type="SUPFAM" id="SSF53223">
    <property type="entry name" value="Aminoacid dehydrogenase-like, N-terminal domain"/>
    <property type="match status" value="1"/>
</dbReference>
<evidence type="ECO:0000313" key="10">
    <source>
        <dbReference type="EMBL" id="KAG5683039.1"/>
    </source>
</evidence>
<dbReference type="GO" id="GO:0004477">
    <property type="term" value="F:methenyltetrahydrofolate cyclohydrolase activity"/>
    <property type="evidence" value="ECO:0007669"/>
    <property type="project" value="UniProtKB-EC"/>
</dbReference>
<dbReference type="GO" id="GO:0005739">
    <property type="term" value="C:mitochondrion"/>
    <property type="evidence" value="ECO:0007669"/>
    <property type="project" value="TreeGrafter"/>
</dbReference>
<dbReference type="PROSITE" id="PS00767">
    <property type="entry name" value="THF_DHG_CYH_2"/>
    <property type="match status" value="1"/>
</dbReference>
<comment type="subunit">
    <text evidence="1">Homodimer.</text>
</comment>
<dbReference type="Gene3D" id="3.40.50.10860">
    <property type="entry name" value="Leucine Dehydrogenase, chain A, domain 1"/>
    <property type="match status" value="1"/>
</dbReference>
<dbReference type="GO" id="GO:0004487">
    <property type="term" value="F:methylenetetrahydrofolate dehydrogenase (NAD+) activity"/>
    <property type="evidence" value="ECO:0007669"/>
    <property type="project" value="TreeGrafter"/>
</dbReference>
<dbReference type="InterPro" id="IPR046346">
    <property type="entry name" value="Aminoacid_DH-like_N_sf"/>
</dbReference>
<dbReference type="InterPro" id="IPR020867">
    <property type="entry name" value="THF_DH/CycHdrlase_CS"/>
</dbReference>
<name>A0A9J6CMF5_POLVA</name>
<dbReference type="PRINTS" id="PR00085">
    <property type="entry name" value="THFDHDRGNASE"/>
</dbReference>
<dbReference type="OrthoDB" id="5126881at2759"/>
<keyword evidence="3" id="KW-0554">One-carbon metabolism</keyword>
<proteinExistence type="inferred from homology"/>
<dbReference type="HAMAP" id="MF_01576">
    <property type="entry name" value="THF_DHG_CYH"/>
    <property type="match status" value="1"/>
</dbReference>
<dbReference type="FunFam" id="3.40.50.10860:FF:000005">
    <property type="entry name" value="C-1-tetrahydrofolate synthase, cytoplasmic, putative"/>
    <property type="match status" value="1"/>
</dbReference>
<dbReference type="PROSITE" id="PS00766">
    <property type="entry name" value="THF_DHG_CYH_1"/>
    <property type="match status" value="1"/>
</dbReference>
<dbReference type="Gene3D" id="3.40.50.720">
    <property type="entry name" value="NAD(P)-binding Rossmann-like Domain"/>
    <property type="match status" value="1"/>
</dbReference>
<feature type="domain" description="Tetrahydrofolate dehydrogenase/cyclohydrolase catalytic" evidence="8">
    <location>
        <begin position="21"/>
        <end position="137"/>
    </location>
</feature>
<dbReference type="GO" id="GO:0035999">
    <property type="term" value="P:tetrahydrofolate interconversion"/>
    <property type="evidence" value="ECO:0007669"/>
    <property type="project" value="TreeGrafter"/>
</dbReference>
<keyword evidence="5" id="KW-0560">Oxidoreductase</keyword>
<dbReference type="CDD" id="cd01080">
    <property type="entry name" value="NAD_bind_m-THF_DH_Cyclohyd"/>
    <property type="match status" value="1"/>
</dbReference>
<reference evidence="10" key="1">
    <citation type="submission" date="2021-03" db="EMBL/GenBank/DDBJ databases">
        <title>Chromosome level genome of the anhydrobiotic midge Polypedilum vanderplanki.</title>
        <authorList>
            <person name="Yoshida Y."/>
            <person name="Kikawada T."/>
            <person name="Gusev O."/>
        </authorList>
    </citation>
    <scope>NUCLEOTIDE SEQUENCE</scope>
    <source>
        <strain evidence="10">NIAS01</strain>
        <tissue evidence="10">Whole body or cell culture</tissue>
    </source>
</reference>
<dbReference type="Proteomes" id="UP001107558">
    <property type="component" value="Chromosome 1"/>
</dbReference>
<dbReference type="GO" id="GO:0004488">
    <property type="term" value="F:methylenetetrahydrofolate dehydrogenase (NADP+) activity"/>
    <property type="evidence" value="ECO:0007669"/>
    <property type="project" value="InterPro"/>
</dbReference>
<dbReference type="InterPro" id="IPR000672">
    <property type="entry name" value="THF_DH/CycHdrlase"/>
</dbReference>
<sequence>MAPNPHSEVPLRPEPIEAKIIDGKKISEEIKIELREQIKEWMQQENVRAPQLTCILVGEDSASQVYVKNKMKAANDVGIKSETINLPKTISEDELIQIIERLNDDNSVDGILVQLPLPDHIDDKKICNIVSCEKDVDGFNSTNLGRLSQDLNTMVPCTPLGVQELLKKYDIETFGKTAVVVGRSAHVGKPIQSLLQSDGRHEISGMDCTTIMCHRFTPPEKLKKFCREADIIIVAVGKPNLIREDMIKPGACVIDVGITRIYDEETKKSKLVGDVDFENVKKVAGLITPVPGGVGPMTVCMLMKNTFTAAKRLAKLRKEKLIK</sequence>
<dbReference type="PANTHER" id="PTHR48099:SF11">
    <property type="entry name" value="BIFUNCTIONAL METHYLENETETRAHYDROFOLATE DEHYDROGENASE_CYCLOHYDROLASE, MITOCHONDRIAL"/>
    <property type="match status" value="1"/>
</dbReference>
<gene>
    <name evidence="10" type="ORF">PVAND_012346</name>
</gene>
<dbReference type="PANTHER" id="PTHR48099">
    <property type="entry name" value="C-1-TETRAHYDROFOLATE SYNTHASE, CYTOPLASMIC-RELATED"/>
    <property type="match status" value="1"/>
</dbReference>
<evidence type="ECO:0000256" key="3">
    <source>
        <dbReference type="ARBA" id="ARBA00022563"/>
    </source>
</evidence>
<evidence type="ECO:0000256" key="2">
    <source>
        <dbReference type="ARBA" id="ARBA00012776"/>
    </source>
</evidence>
<keyword evidence="4" id="KW-0378">Hydrolase</keyword>
<evidence type="ECO:0000256" key="1">
    <source>
        <dbReference type="ARBA" id="ARBA00011738"/>
    </source>
</evidence>